<accession>A0A8S1MB38</accession>
<keyword evidence="2" id="KW-1185">Reference proteome</keyword>
<dbReference type="AlphaFoldDB" id="A0A8S1MB38"/>
<gene>
    <name evidence="1" type="ORF">PSON_ATCC_30995.1.T0290208</name>
</gene>
<comment type="caution">
    <text evidence="1">The sequence shown here is derived from an EMBL/GenBank/DDBJ whole genome shotgun (WGS) entry which is preliminary data.</text>
</comment>
<name>A0A8S1MB38_9CILI</name>
<organism evidence="1 2">
    <name type="scientific">Paramecium sonneborni</name>
    <dbReference type="NCBI Taxonomy" id="65129"/>
    <lineage>
        <taxon>Eukaryota</taxon>
        <taxon>Sar</taxon>
        <taxon>Alveolata</taxon>
        <taxon>Ciliophora</taxon>
        <taxon>Intramacronucleata</taxon>
        <taxon>Oligohymenophorea</taxon>
        <taxon>Peniculida</taxon>
        <taxon>Parameciidae</taxon>
        <taxon>Paramecium</taxon>
    </lineage>
</organism>
<sequence length="188" mass="22753">MKSFFKLQNQIKHLQNELLKNNYYIQYSQIQIKQLNTENQALQILNLQNFEKLQGIMLLSEKLKKRYKNISYFQQCITTTETRKTNQYQFLESKIKQFIKIQKNFLIKIPTNHILQREYNKIYKQIQQLFVTIELTNYAFILRVKTKKYKNSRRNQFILNNFGNPLQIIQIIISQNIQLPILINQVTS</sequence>
<evidence type="ECO:0000313" key="1">
    <source>
        <dbReference type="EMBL" id="CAD8072524.1"/>
    </source>
</evidence>
<protein>
    <submittedName>
        <fullName evidence="1">Uncharacterized protein</fullName>
    </submittedName>
</protein>
<reference evidence="1" key="1">
    <citation type="submission" date="2021-01" db="EMBL/GenBank/DDBJ databases">
        <authorList>
            <consortium name="Genoscope - CEA"/>
            <person name="William W."/>
        </authorList>
    </citation>
    <scope>NUCLEOTIDE SEQUENCE</scope>
</reference>
<evidence type="ECO:0000313" key="2">
    <source>
        <dbReference type="Proteomes" id="UP000692954"/>
    </source>
</evidence>
<dbReference type="EMBL" id="CAJJDN010000029">
    <property type="protein sequence ID" value="CAD8072524.1"/>
    <property type="molecule type" value="Genomic_DNA"/>
</dbReference>
<proteinExistence type="predicted"/>
<dbReference type="Proteomes" id="UP000692954">
    <property type="component" value="Unassembled WGS sequence"/>
</dbReference>